<organism evidence="3 4">
    <name type="scientific">Pandoravirus japonicus</name>
    <dbReference type="NCBI Taxonomy" id="2823154"/>
    <lineage>
        <taxon>Viruses</taxon>
        <taxon>Pandoravirus</taxon>
    </lineage>
</organism>
<keyword evidence="2" id="KW-0812">Transmembrane</keyword>
<feature type="region of interest" description="Disordered" evidence="1">
    <location>
        <begin position="1"/>
        <end position="21"/>
    </location>
</feature>
<reference evidence="3" key="1">
    <citation type="submission" date="2021-04" db="EMBL/GenBank/DDBJ databases">
        <title>Draft Genome Sequence of Pandoravirus japonicus, Isolated from the Sabaishi River of Niigata, Japan.</title>
        <authorList>
            <person name="Hosokawa N."/>
            <person name="Takahashi H."/>
            <person name="Aoki K."/>
            <person name="Takemura M."/>
        </authorList>
    </citation>
    <scope>NUCLEOTIDE SEQUENCE</scope>
</reference>
<evidence type="ECO:0000256" key="1">
    <source>
        <dbReference type="SAM" id="MobiDB-lite"/>
    </source>
</evidence>
<feature type="compositionally biased region" description="Polar residues" evidence="1">
    <location>
        <begin position="7"/>
        <end position="16"/>
    </location>
</feature>
<name>A0A811BSV6_9VIRU</name>
<feature type="transmembrane region" description="Helical" evidence="2">
    <location>
        <begin position="66"/>
        <end position="84"/>
    </location>
</feature>
<dbReference type="EMBL" id="LC625835">
    <property type="protein sequence ID" value="BCU03962.1"/>
    <property type="molecule type" value="Genomic_DNA"/>
</dbReference>
<keyword evidence="2" id="KW-1133">Transmembrane helix</keyword>
<keyword evidence="2" id="KW-0472">Membrane</keyword>
<proteinExistence type="predicted"/>
<evidence type="ECO:0000256" key="2">
    <source>
        <dbReference type="SAM" id="Phobius"/>
    </source>
</evidence>
<evidence type="ECO:0000313" key="3">
    <source>
        <dbReference type="EMBL" id="BCU03962.1"/>
    </source>
</evidence>
<sequence>MHHRPPQRTTFTTTALRSGLHPPTEYARMAREAFSLLGHPDADVQLEPTLPDGDSVRCQVACAPSAAVFSFLFFFLILVAILSCRAPPNRPVF</sequence>
<accession>A0A811BSV6</accession>
<protein>
    <submittedName>
        <fullName evidence="3">Uncharacterized protein</fullName>
    </submittedName>
</protein>
<evidence type="ECO:0000313" key="4">
    <source>
        <dbReference type="Proteomes" id="UP001253637"/>
    </source>
</evidence>
<dbReference type="Proteomes" id="UP001253637">
    <property type="component" value="Segment"/>
</dbReference>